<gene>
    <name evidence="7" type="ORF">FHB240107_LOCUS13527</name>
</gene>
<feature type="compositionally biased region" description="Polar residues" evidence="5">
    <location>
        <begin position="367"/>
        <end position="384"/>
    </location>
</feature>
<dbReference type="PANTHER" id="PTHR13608">
    <property type="entry name" value="ARMADILLO-LIKE HELICAL DOMAIN-CONTAINING PROTEIN 3"/>
    <property type="match status" value="1"/>
</dbReference>
<evidence type="ECO:0000256" key="3">
    <source>
        <dbReference type="ARBA" id="ARBA00022989"/>
    </source>
</evidence>
<dbReference type="SMART" id="SM01158">
    <property type="entry name" value="DUF1741"/>
    <property type="match status" value="1"/>
</dbReference>
<evidence type="ECO:0000313" key="7">
    <source>
        <dbReference type="EMBL" id="CAM0512724.1"/>
    </source>
</evidence>
<dbReference type="InterPro" id="IPR013636">
    <property type="entry name" value="ARMH3_C"/>
</dbReference>
<evidence type="ECO:0000256" key="1">
    <source>
        <dbReference type="ARBA" id="ARBA00004370"/>
    </source>
</evidence>
<name>A0ABC9HJ18_FASHE</name>
<evidence type="ECO:0000256" key="2">
    <source>
        <dbReference type="ARBA" id="ARBA00022692"/>
    </source>
</evidence>
<evidence type="ECO:0000256" key="4">
    <source>
        <dbReference type="ARBA" id="ARBA00023136"/>
    </source>
</evidence>
<dbReference type="AlphaFoldDB" id="A0ABC9HJ18"/>
<keyword evidence="2" id="KW-0812">Transmembrane</keyword>
<evidence type="ECO:0000313" key="8">
    <source>
        <dbReference type="Proteomes" id="UP001189180"/>
    </source>
</evidence>
<organism evidence="7 8">
    <name type="scientific">Fasciola hepatica</name>
    <name type="common">Liver fluke</name>
    <dbReference type="NCBI Taxonomy" id="6192"/>
    <lineage>
        <taxon>Eukaryota</taxon>
        <taxon>Metazoa</taxon>
        <taxon>Spiralia</taxon>
        <taxon>Lophotrochozoa</taxon>
        <taxon>Platyhelminthes</taxon>
        <taxon>Trematoda</taxon>
        <taxon>Digenea</taxon>
        <taxon>Plagiorchiida</taxon>
        <taxon>Echinostomata</taxon>
        <taxon>Echinostomatoidea</taxon>
        <taxon>Fasciolidae</taxon>
        <taxon>Fasciola</taxon>
    </lineage>
</organism>
<feature type="region of interest" description="Disordered" evidence="5">
    <location>
        <begin position="352"/>
        <end position="384"/>
    </location>
</feature>
<dbReference type="EMBL" id="CANUEZ050000241">
    <property type="protein sequence ID" value="CAM0512724.1"/>
    <property type="molecule type" value="Genomic_DNA"/>
</dbReference>
<dbReference type="PANTHER" id="PTHR13608:SF3">
    <property type="entry name" value="ARMADILLO-LIKE HELICAL DOMAIN-CONTAINING PROTEIN 3"/>
    <property type="match status" value="1"/>
</dbReference>
<feature type="domain" description="Armadillo-like helical" evidence="6">
    <location>
        <begin position="505"/>
        <end position="744"/>
    </location>
</feature>
<proteinExistence type="predicted"/>
<sequence length="762" mass="86293">MSLVMFLEESKRISERENPSSGQDIAQGRAEFWDDFFLLKCLTSHFEKSHKDDLALLKPSLNRLLMQCLHTAKVEKHRIRVANAIQTMDVLIAGVYRCKGASDADFIASDLLVTEQQAKEFMQEYTSLCSDMFREDRPERLRDLILNSVRTFATSSPMFWQNPFAVGLMDEKIFDLLRLTLVNAHLRYHHGMAACELLGLLIQFAQHESFQVDESLMERFCLIDDDLLLNGVSSTISLALSEFNLRFRQQHDPSVGFFSSVSSFFGSIFVGDMASNVSLRPCDSLLMCMYTITKDGAHFSTILSYSNAHCAADSRGFDTLSRTGSLRDEKLLRAFSTDSMIGFSVIQNHSTPGRAVPADDARDSDRQTISSMEGGTAALSTDRNRSLVSSARMSHGSGDLIDQTVLSVPLNGFSGDNVPTHEETDEVAMLTTLEPRNLLADLLEYCSIVMQDVKTPESLNSCHLCFIIVLCITQNPLACSILHDPHITFNVWIHQQRTRRRKSPPNACSSFSSRPIAIAILSLIVEFVRGHLMKRLPHRLYGLSLSICRNLLCYQIKHKIRLNFDWKQLWSALLNLLQFVRNLDDSYAPVIVGLGLIQKVLELFNLCILQGDAFLQSAGVYDDLYYELIRMHQLFQNLHEYALLHSTSADPELKAVALKVVLQMGNIRSIVNHFKAKIDAFSTANSLTSLTEMQVLEVVRENYDSLTLRVHEDLDVPETYLEEEDHILFETLVETVLKQMRKDCMETSLEMQSYLHELSAIY</sequence>
<dbReference type="InterPro" id="IPR039868">
    <property type="entry name" value="ARMD3-like"/>
</dbReference>
<protein>
    <recommendedName>
        <fullName evidence="6">Armadillo-like helical domain-containing protein</fullName>
    </recommendedName>
</protein>
<reference evidence="7 8" key="1">
    <citation type="submission" date="2024-08" db="EMBL/GenBank/DDBJ databases">
        <authorList>
            <person name="Paterson S."/>
        </authorList>
    </citation>
    <scope>NUCLEOTIDE SEQUENCE [LARGE SCALE GENOMIC DNA]</scope>
</reference>
<dbReference type="Pfam" id="PF08427">
    <property type="entry name" value="ARMH3_C"/>
    <property type="match status" value="1"/>
</dbReference>
<feature type="compositionally biased region" description="Basic and acidic residues" evidence="5">
    <location>
        <begin position="357"/>
        <end position="366"/>
    </location>
</feature>
<keyword evidence="3" id="KW-1133">Transmembrane helix</keyword>
<comment type="caution">
    <text evidence="7">The sequence shown here is derived from an EMBL/GenBank/DDBJ whole genome shotgun (WGS) entry which is preliminary data.</text>
</comment>
<dbReference type="GO" id="GO:0016020">
    <property type="term" value="C:membrane"/>
    <property type="evidence" value="ECO:0007669"/>
    <property type="project" value="UniProtKB-SubCell"/>
</dbReference>
<evidence type="ECO:0000256" key="5">
    <source>
        <dbReference type="SAM" id="MobiDB-lite"/>
    </source>
</evidence>
<keyword evidence="8" id="KW-1185">Reference proteome</keyword>
<evidence type="ECO:0000259" key="6">
    <source>
        <dbReference type="SMART" id="SM01158"/>
    </source>
</evidence>
<dbReference type="Proteomes" id="UP001189180">
    <property type="component" value="Unassembled WGS sequence"/>
</dbReference>
<keyword evidence="4" id="KW-0472">Membrane</keyword>
<accession>A0ABC9HJ18</accession>
<comment type="subcellular location">
    <subcellularLocation>
        <location evidence="1">Membrane</location>
    </subcellularLocation>
</comment>